<protein>
    <recommendedName>
        <fullName evidence="4">Capsule assembly Wzi family protein</fullName>
    </recommendedName>
</protein>
<proteinExistence type="predicted"/>
<gene>
    <name evidence="2" type="ORF">HMF3257_31225</name>
</gene>
<reference evidence="2 3" key="1">
    <citation type="submission" date="2018-06" db="EMBL/GenBank/DDBJ databases">
        <title>Spirosoma sp. HMF3257 Genome sequencing and assembly.</title>
        <authorList>
            <person name="Kang H."/>
            <person name="Cha I."/>
            <person name="Kim H."/>
            <person name="Kang J."/>
            <person name="Joh K."/>
        </authorList>
    </citation>
    <scope>NUCLEOTIDE SEQUENCE [LARGE SCALE GENOMIC DNA]</scope>
    <source>
        <strain evidence="2 3">HMF3257</strain>
    </source>
</reference>
<feature type="signal peptide" evidence="1">
    <location>
        <begin position="1"/>
        <end position="22"/>
    </location>
</feature>
<comment type="caution">
    <text evidence="2">The sequence shown here is derived from an EMBL/GenBank/DDBJ whole genome shotgun (WGS) entry which is preliminary data.</text>
</comment>
<feature type="chain" id="PRO_5016257857" description="Capsule assembly Wzi family protein" evidence="1">
    <location>
        <begin position="23"/>
        <end position="495"/>
    </location>
</feature>
<dbReference type="OrthoDB" id="596512at2"/>
<dbReference type="EMBL" id="QLII01000001">
    <property type="protein sequence ID" value="RAI77519.1"/>
    <property type="molecule type" value="Genomic_DNA"/>
</dbReference>
<evidence type="ECO:0000313" key="2">
    <source>
        <dbReference type="EMBL" id="RAI77519.1"/>
    </source>
</evidence>
<evidence type="ECO:0008006" key="4">
    <source>
        <dbReference type="Google" id="ProtNLM"/>
    </source>
</evidence>
<organism evidence="2 3">
    <name type="scientific">Spirosoma telluris</name>
    <dbReference type="NCBI Taxonomy" id="2183553"/>
    <lineage>
        <taxon>Bacteria</taxon>
        <taxon>Pseudomonadati</taxon>
        <taxon>Bacteroidota</taxon>
        <taxon>Cytophagia</taxon>
        <taxon>Cytophagales</taxon>
        <taxon>Cytophagaceae</taxon>
        <taxon>Spirosoma</taxon>
    </lineage>
</organism>
<sequence>MTNIPFYVPVLSSLLAVFTATAQSTRSVQYQTEVGFYSVSIPFWLRANQYGLVPSQGPAMTLRQGFSRPYRSPVIKKNDSLPVTKRRIDWGWGLEGVLNAGYSYKFLLPVAYIKVKFGNSLEVWAGRRREIIGLVDSTLSSGSYAWSGNALPMTKLQIGLTDYVPRNALFGIKGFYAHGWFENDRLVNHVLLHQKALYGRLGKPNWRFKLYTGINHEVMWSGTTNQLPGNAVIKNNQLPNQFSDYINVVLARPLGNRTDLDTSRISNFDHENRIGNHLGTVDLALEYIARSFSVFAYRQNIYEDGSLFHLTNLADGLNGLRIRNRRPRNPNGLQIQDILLEYLFTQSQGGSLFLENDAQRGRDNYFNHSQYQDGWSRYGLTLGTPFITPSADSRSGLPQYGFTNNNRVAVMHLGLSGLIMDYFRFQLKASYSENIGTYEIPFLNPVYQFSGVLSVSSPVRVLKGATATASVATDQGVLYENSMGFYLGFRKDGLF</sequence>
<dbReference type="AlphaFoldDB" id="A0A327NSS9"/>
<name>A0A327NSS9_9BACT</name>
<keyword evidence="1" id="KW-0732">Signal</keyword>
<dbReference type="RefSeq" id="WP_111348258.1">
    <property type="nucleotide sequence ID" value="NZ_QLII01000001.1"/>
</dbReference>
<dbReference type="Gene3D" id="2.40.160.130">
    <property type="entry name" value="Capsule assembly protein Wzi"/>
    <property type="match status" value="1"/>
</dbReference>
<dbReference type="InterPro" id="IPR038636">
    <property type="entry name" value="Wzi_sf"/>
</dbReference>
<dbReference type="Proteomes" id="UP000249016">
    <property type="component" value="Unassembled WGS sequence"/>
</dbReference>
<evidence type="ECO:0000256" key="1">
    <source>
        <dbReference type="SAM" id="SignalP"/>
    </source>
</evidence>
<evidence type="ECO:0000313" key="3">
    <source>
        <dbReference type="Proteomes" id="UP000249016"/>
    </source>
</evidence>
<keyword evidence="3" id="KW-1185">Reference proteome</keyword>
<accession>A0A327NSS9</accession>